<dbReference type="RefSeq" id="WP_135208041.1">
    <property type="nucleotide sequence ID" value="NZ_SPVF01000191.1"/>
</dbReference>
<accession>A0A4Y9S6I9</accession>
<dbReference type="OrthoDB" id="8741188at2"/>
<gene>
    <name evidence="1" type="ORF">E4L96_15040</name>
</gene>
<reference evidence="1 2" key="1">
    <citation type="submission" date="2019-03" db="EMBL/GenBank/DDBJ databases">
        <title>Draft Genome Sequence of Massilia arenosa sp. nov., a Novel Massilia Species Isolated from a Sandy-loam Maize Soil.</title>
        <authorList>
            <person name="Raths R."/>
            <person name="Peta V."/>
            <person name="Bucking H."/>
        </authorList>
    </citation>
    <scope>NUCLEOTIDE SEQUENCE [LARGE SCALE GENOMIC DNA]</scope>
    <source>
        <strain evidence="1 2">MC02</strain>
    </source>
</reference>
<evidence type="ECO:0000313" key="2">
    <source>
        <dbReference type="Proteomes" id="UP000298438"/>
    </source>
</evidence>
<dbReference type="Proteomes" id="UP000298438">
    <property type="component" value="Unassembled WGS sequence"/>
</dbReference>
<dbReference type="EMBL" id="SPVF01000191">
    <property type="protein sequence ID" value="TFW17154.1"/>
    <property type="molecule type" value="Genomic_DNA"/>
</dbReference>
<sequence>MATSQSNPFSVNVLPRVVPAGVPAWVPPPGYFADVPVTNKPNDVMPAIFAARPSDMDFPFDYWGASAFVRDFGPLGAQVYHSAGRESSTSNPNFQATVILDFQELKWTVANVPAQANLASTFVSGWAPDRTPYVNHSWNSLAEMPAAWGGGPKGSLVRVGTTAKNWDQDIHVMDLSQSVNGYRTLTTATQGITAAGNLSFNKAGTEGSPFYKVVIDEKRKGWWISIDGPADYTLFVAATGAVTRIPALGGNLQNSALAYWPEKDVLIAVNGGYEGGQYSSTAYRTIYVRDLASGTTQTLTTTGPVPALSNGYDGTVNTFHRIDSTGLQWVSELGCLVGLDESVTPPVVVKLTPPAAGPLAGPWVWSVVSTLRHWPDDVSGQTTLQTGVNWAWNKFRWIPSLHAFVYMSSRLRKPQVIKL</sequence>
<evidence type="ECO:0000313" key="1">
    <source>
        <dbReference type="EMBL" id="TFW17154.1"/>
    </source>
</evidence>
<proteinExistence type="predicted"/>
<keyword evidence="2" id="KW-1185">Reference proteome</keyword>
<name>A0A4Y9S6I9_9BURK</name>
<organism evidence="1 2">
    <name type="scientific">Zemynaea arenosa</name>
    <dbReference type="NCBI Taxonomy" id="2561931"/>
    <lineage>
        <taxon>Bacteria</taxon>
        <taxon>Pseudomonadati</taxon>
        <taxon>Pseudomonadota</taxon>
        <taxon>Betaproteobacteria</taxon>
        <taxon>Burkholderiales</taxon>
        <taxon>Oxalobacteraceae</taxon>
        <taxon>Telluria group</taxon>
        <taxon>Zemynaea</taxon>
    </lineage>
</organism>
<dbReference type="AlphaFoldDB" id="A0A4Y9S6I9"/>
<comment type="caution">
    <text evidence="1">The sequence shown here is derived from an EMBL/GenBank/DDBJ whole genome shotgun (WGS) entry which is preliminary data.</text>
</comment>
<protein>
    <submittedName>
        <fullName evidence="1">Uncharacterized protein</fullName>
    </submittedName>
</protein>